<evidence type="ECO:0000256" key="1">
    <source>
        <dbReference type="ARBA" id="ARBA00004141"/>
    </source>
</evidence>
<keyword evidence="3 5" id="KW-1133">Transmembrane helix</keyword>
<evidence type="ECO:0000256" key="5">
    <source>
        <dbReference type="RuleBase" id="RU004379"/>
    </source>
</evidence>
<evidence type="ECO:0000313" key="7">
    <source>
        <dbReference type="EMBL" id="KEQ65501.1"/>
    </source>
</evidence>
<evidence type="ECO:0000256" key="3">
    <source>
        <dbReference type="ARBA" id="ARBA00022989"/>
    </source>
</evidence>
<name>A0A074WSX4_AURM1</name>
<reference evidence="7 8" key="1">
    <citation type="journal article" date="2014" name="BMC Genomics">
        <title>Genome sequencing of four Aureobasidium pullulans varieties: biotechnological potential, stress tolerance, and description of new species.</title>
        <authorList>
            <person name="Gostin Ar C."/>
            <person name="Ohm R.A."/>
            <person name="Kogej T."/>
            <person name="Sonjak S."/>
            <person name="Turk M."/>
            <person name="Zajc J."/>
            <person name="Zalar P."/>
            <person name="Grube M."/>
            <person name="Sun H."/>
            <person name="Han J."/>
            <person name="Sharma A."/>
            <person name="Chiniquy J."/>
            <person name="Ngan C.Y."/>
            <person name="Lipzen A."/>
            <person name="Barry K."/>
            <person name="Grigoriev I.V."/>
            <person name="Gunde-Cimerman N."/>
        </authorList>
    </citation>
    <scope>NUCLEOTIDE SEQUENCE [LARGE SCALE GENOMIC DNA]</scope>
    <source>
        <strain evidence="7 8">CBS 110374</strain>
    </source>
</reference>
<proteinExistence type="inferred from homology"/>
<keyword evidence="8" id="KW-1185">Reference proteome</keyword>
<dbReference type="Proteomes" id="UP000030672">
    <property type="component" value="Unassembled WGS sequence"/>
</dbReference>
<evidence type="ECO:0000256" key="2">
    <source>
        <dbReference type="ARBA" id="ARBA00022692"/>
    </source>
</evidence>
<sequence length="272" mass="30605">MASTTKYQAAPTRDSFEEQSYSQPPPSYQAEASAIPGIPRDEDDNVPDDFKFGGSVSEATLDIRMQFVRKVYSILTVQLLATAALSSVSFFSPGYKSWIQTNQWMMWVSLFGAIGFMLLTFWKRKSYPTNLLFLAGFTAMEAYSISVVTSFFESKIVLEALIFTLGIFVALTLFACQTKYDFTSWIPYLAGALWVVIIFGFMAAFFPHTSTIELGYGIVCALIFSGYILVDTQLIMRHYHVEEEIAASISLYLDIINLFLAILRILNSQQNN</sequence>
<dbReference type="PANTHER" id="PTHR23291">
    <property type="entry name" value="BAX INHIBITOR-RELATED"/>
    <property type="match status" value="1"/>
</dbReference>
<dbReference type="AlphaFoldDB" id="A0A074WSX4"/>
<dbReference type="PANTHER" id="PTHR23291:SF50">
    <property type="entry name" value="PROTEIN LIFEGUARD 4"/>
    <property type="match status" value="1"/>
</dbReference>
<feature type="transmembrane region" description="Helical" evidence="5">
    <location>
        <begin position="71"/>
        <end position="92"/>
    </location>
</feature>
<dbReference type="Pfam" id="PF01027">
    <property type="entry name" value="Bax1-I"/>
    <property type="match status" value="1"/>
</dbReference>
<evidence type="ECO:0000256" key="6">
    <source>
        <dbReference type="SAM" id="MobiDB-lite"/>
    </source>
</evidence>
<dbReference type="STRING" id="1043003.A0A074WSX4"/>
<feature type="transmembrane region" description="Helical" evidence="5">
    <location>
        <begin position="214"/>
        <end position="234"/>
    </location>
</feature>
<feature type="transmembrane region" description="Helical" evidence="5">
    <location>
        <begin position="188"/>
        <end position="208"/>
    </location>
</feature>
<dbReference type="CDD" id="cd10429">
    <property type="entry name" value="GAAP_like"/>
    <property type="match status" value="1"/>
</dbReference>
<dbReference type="InterPro" id="IPR006214">
    <property type="entry name" value="Bax_inhibitor_1-related"/>
</dbReference>
<comment type="similarity">
    <text evidence="5">Belongs to the BI1 family.</text>
</comment>
<comment type="subcellular location">
    <subcellularLocation>
        <location evidence="1">Membrane</location>
        <topology evidence="1">Multi-pass membrane protein</topology>
    </subcellularLocation>
</comment>
<evidence type="ECO:0000256" key="4">
    <source>
        <dbReference type="ARBA" id="ARBA00023136"/>
    </source>
</evidence>
<feature type="region of interest" description="Disordered" evidence="6">
    <location>
        <begin position="1"/>
        <end position="40"/>
    </location>
</feature>
<feature type="transmembrane region" description="Helical" evidence="5">
    <location>
        <begin position="131"/>
        <end position="152"/>
    </location>
</feature>
<dbReference type="RefSeq" id="XP_040882524.1">
    <property type="nucleotide sequence ID" value="XM_041024357.1"/>
</dbReference>
<keyword evidence="4 5" id="KW-0472">Membrane</keyword>
<dbReference type="GO" id="GO:0016020">
    <property type="term" value="C:membrane"/>
    <property type="evidence" value="ECO:0007669"/>
    <property type="project" value="UniProtKB-SubCell"/>
</dbReference>
<organism evidence="7 8">
    <name type="scientific">Aureobasidium melanogenum (strain CBS 110374)</name>
    <name type="common">Aureobasidium pullulans var. melanogenum</name>
    <dbReference type="NCBI Taxonomy" id="1043003"/>
    <lineage>
        <taxon>Eukaryota</taxon>
        <taxon>Fungi</taxon>
        <taxon>Dikarya</taxon>
        <taxon>Ascomycota</taxon>
        <taxon>Pezizomycotina</taxon>
        <taxon>Dothideomycetes</taxon>
        <taxon>Dothideomycetidae</taxon>
        <taxon>Dothideales</taxon>
        <taxon>Saccotheciaceae</taxon>
        <taxon>Aureobasidium</taxon>
    </lineage>
</organism>
<protein>
    <submittedName>
        <fullName evidence="7">Bax inhibitor family protein</fullName>
    </submittedName>
</protein>
<keyword evidence="2 5" id="KW-0812">Transmembrane</keyword>
<accession>A0A074WSX4</accession>
<dbReference type="HOGENOM" id="CLU_058671_0_0_1"/>
<gene>
    <name evidence="7" type="ORF">M437DRAFT_64100</name>
</gene>
<feature type="transmembrane region" description="Helical" evidence="5">
    <location>
        <begin position="104"/>
        <end position="122"/>
    </location>
</feature>
<evidence type="ECO:0000313" key="8">
    <source>
        <dbReference type="Proteomes" id="UP000030672"/>
    </source>
</evidence>
<feature type="transmembrane region" description="Helical" evidence="5">
    <location>
        <begin position="158"/>
        <end position="176"/>
    </location>
</feature>
<dbReference type="EMBL" id="KL584827">
    <property type="protein sequence ID" value="KEQ65501.1"/>
    <property type="molecule type" value="Genomic_DNA"/>
</dbReference>
<dbReference type="GeneID" id="63917730"/>